<keyword evidence="1" id="KW-0805">Transcription regulation</keyword>
<evidence type="ECO:0000256" key="2">
    <source>
        <dbReference type="ARBA" id="ARBA00023125"/>
    </source>
</evidence>
<evidence type="ECO:0000259" key="5">
    <source>
        <dbReference type="PROSITE" id="PS51005"/>
    </source>
</evidence>
<dbReference type="EMBL" id="KI517464">
    <property type="protein sequence ID" value="ESQ41831.1"/>
    <property type="molecule type" value="Genomic_DNA"/>
</dbReference>
<keyword evidence="2" id="KW-0238">DNA-binding</keyword>
<reference evidence="6 7" key="1">
    <citation type="journal article" date="2013" name="Front. Plant Sci.">
        <title>The Reference Genome of the Halophytic Plant Eutrema salsugineum.</title>
        <authorList>
            <person name="Yang R."/>
            <person name="Jarvis D.E."/>
            <person name="Chen H."/>
            <person name="Beilstein M.A."/>
            <person name="Grimwood J."/>
            <person name="Jenkins J."/>
            <person name="Shu S."/>
            <person name="Prochnik S."/>
            <person name="Xin M."/>
            <person name="Ma C."/>
            <person name="Schmutz J."/>
            <person name="Wing R.A."/>
            <person name="Mitchell-Olds T."/>
            <person name="Schumaker K.S."/>
            <person name="Wang X."/>
        </authorList>
    </citation>
    <scope>NUCLEOTIDE SEQUENCE [LARGE SCALE GENOMIC DNA]</scope>
</reference>
<dbReference type="Gramene" id="ESQ41831">
    <property type="protein sequence ID" value="ESQ41831"/>
    <property type="gene ID" value="EUTSA_v10015280mg"/>
</dbReference>
<dbReference type="Gene3D" id="2.170.150.80">
    <property type="entry name" value="NAC domain"/>
    <property type="match status" value="1"/>
</dbReference>
<sequence>MSMVEKHYTEDQEDVGFRFQPKVAKQPNHELELEDKDDIYDIEPWLLTHTETDFFESKELVYFVKRITQVSGKETGKQKKRQVGEKTCQGYWKATGKPKDIVSEETGVVIGRKRSLSFYVKGEKKASGWTMVEYSLHDGGSFQNQVLCQHKAP</sequence>
<dbReference type="OMA" id="FEPNEWF"/>
<keyword evidence="4" id="KW-0539">Nucleus</keyword>
<organism evidence="6 7">
    <name type="scientific">Eutrema salsugineum</name>
    <name type="common">Saltwater cress</name>
    <name type="synonym">Sisymbrium salsugineum</name>
    <dbReference type="NCBI Taxonomy" id="72664"/>
    <lineage>
        <taxon>Eukaryota</taxon>
        <taxon>Viridiplantae</taxon>
        <taxon>Streptophyta</taxon>
        <taxon>Embryophyta</taxon>
        <taxon>Tracheophyta</taxon>
        <taxon>Spermatophyta</taxon>
        <taxon>Magnoliopsida</taxon>
        <taxon>eudicotyledons</taxon>
        <taxon>Gunneridae</taxon>
        <taxon>Pentapetalae</taxon>
        <taxon>rosids</taxon>
        <taxon>malvids</taxon>
        <taxon>Brassicales</taxon>
        <taxon>Brassicaceae</taxon>
        <taxon>Eutremeae</taxon>
        <taxon>Eutrema</taxon>
    </lineage>
</organism>
<evidence type="ECO:0000256" key="3">
    <source>
        <dbReference type="ARBA" id="ARBA00023163"/>
    </source>
</evidence>
<name>V4N822_EUTSA</name>
<feature type="domain" description="NAC" evidence="5">
    <location>
        <begin position="1"/>
        <end position="153"/>
    </location>
</feature>
<keyword evidence="3" id="KW-0804">Transcription</keyword>
<dbReference type="Proteomes" id="UP000030689">
    <property type="component" value="Unassembled WGS sequence"/>
</dbReference>
<evidence type="ECO:0000256" key="4">
    <source>
        <dbReference type="ARBA" id="ARBA00023242"/>
    </source>
</evidence>
<dbReference type="InterPro" id="IPR003441">
    <property type="entry name" value="NAC-dom"/>
</dbReference>
<evidence type="ECO:0000313" key="7">
    <source>
        <dbReference type="Proteomes" id="UP000030689"/>
    </source>
</evidence>
<dbReference type="PANTHER" id="PTHR31719:SF201">
    <property type="entry name" value="NAC TRANSCRIPTION FACTOR 47"/>
    <property type="match status" value="1"/>
</dbReference>
<dbReference type="GO" id="GO:0003677">
    <property type="term" value="F:DNA binding"/>
    <property type="evidence" value="ECO:0007669"/>
    <property type="project" value="UniProtKB-KW"/>
</dbReference>
<dbReference type="SUPFAM" id="SSF101941">
    <property type="entry name" value="NAC domain"/>
    <property type="match status" value="1"/>
</dbReference>
<evidence type="ECO:0000313" key="6">
    <source>
        <dbReference type="EMBL" id="ESQ41831.1"/>
    </source>
</evidence>
<accession>V4N822</accession>
<dbReference type="AlphaFoldDB" id="V4N822"/>
<dbReference type="Pfam" id="PF02365">
    <property type="entry name" value="NAM"/>
    <property type="match status" value="1"/>
</dbReference>
<dbReference type="PANTHER" id="PTHR31719">
    <property type="entry name" value="NAC TRANSCRIPTION FACTOR 56"/>
    <property type="match status" value="1"/>
</dbReference>
<keyword evidence="7" id="KW-1185">Reference proteome</keyword>
<dbReference type="PROSITE" id="PS51005">
    <property type="entry name" value="NAC"/>
    <property type="match status" value="1"/>
</dbReference>
<dbReference type="GO" id="GO:0006355">
    <property type="term" value="P:regulation of DNA-templated transcription"/>
    <property type="evidence" value="ECO:0007669"/>
    <property type="project" value="InterPro"/>
</dbReference>
<protein>
    <recommendedName>
        <fullName evidence="5">NAC domain-containing protein</fullName>
    </recommendedName>
</protein>
<gene>
    <name evidence="6" type="ORF">EUTSA_v10015280mg</name>
</gene>
<dbReference type="KEGG" id="eus:EUTSA_v10015280mg"/>
<proteinExistence type="predicted"/>
<evidence type="ECO:0000256" key="1">
    <source>
        <dbReference type="ARBA" id="ARBA00023015"/>
    </source>
</evidence>
<dbReference type="STRING" id="72664.V4N822"/>
<dbReference type="InterPro" id="IPR036093">
    <property type="entry name" value="NAC_dom_sf"/>
</dbReference>